<gene>
    <name evidence="5" type="ORF">SAMN05444411_101168</name>
</gene>
<dbReference type="Pfam" id="PF00196">
    <property type="entry name" value="GerE"/>
    <property type="match status" value="1"/>
</dbReference>
<keyword evidence="2" id="KW-0175">Coiled coil</keyword>
<sequence length="527" mass="60814">MLRTHKLIVTIIFLLLLQNSFAQKLTKKQIDSTYNALTVLPNSIQKVEDLISLYKKSIKSRLIDESIIDEAKNISEEIAYFDGLAKCYNRKGIAARIDFDYTNSVLFHKRALNYLHNSTDSLLISKCLLNLGVTYRKLNLEKEAFEYYFKALKFSEKIDDRIGVTISLNGIGNVFLNTEQYDKALYYLKKALAVEIKAGNPRGEEYGLLNIGETFLKMKQYDSAYYYFDRSLKLAIKHPRRESLAIKYSKLGWLYQSKGEYQKSLDYYKSSIPLFEKYNNVRYLSNTLINIGKNQLNLKKYNQAHENILLGLNGAKAIKSKENIMLGYNALVDYYTLTNNYKKALGAHKNATAFHDSIVNEASQKRIISTQIAYETAKKDKQIQKLAIEKEQSEKNAKSNFNRLIILGIVGVLVLLFLGYLLYLYRRNSDLEIENLNSELKNYIHQVHELKDKANNKQFDSTENFEEFGLSKREIEVFTHITSGLSNDEIATKMFVSKNTVKTHIKNIYSKLDVKNRIQAMKKVSAI</sequence>
<dbReference type="Gene3D" id="1.10.10.10">
    <property type="entry name" value="Winged helix-like DNA-binding domain superfamily/Winged helix DNA-binding domain"/>
    <property type="match status" value="1"/>
</dbReference>
<accession>A0A1H2R7H2</accession>
<keyword evidence="3" id="KW-1133">Transmembrane helix</keyword>
<dbReference type="InterPro" id="IPR011990">
    <property type="entry name" value="TPR-like_helical_dom_sf"/>
</dbReference>
<evidence type="ECO:0000313" key="6">
    <source>
        <dbReference type="Proteomes" id="UP000199595"/>
    </source>
</evidence>
<evidence type="ECO:0000256" key="3">
    <source>
        <dbReference type="SAM" id="Phobius"/>
    </source>
</evidence>
<dbReference type="InterPro" id="IPR019734">
    <property type="entry name" value="TPR_rpt"/>
</dbReference>
<dbReference type="GO" id="GO:0006355">
    <property type="term" value="P:regulation of DNA-templated transcription"/>
    <property type="evidence" value="ECO:0007669"/>
    <property type="project" value="InterPro"/>
</dbReference>
<feature type="repeat" description="TPR" evidence="1">
    <location>
        <begin position="165"/>
        <end position="198"/>
    </location>
</feature>
<feature type="coiled-coil region" evidence="2">
    <location>
        <begin position="426"/>
        <end position="453"/>
    </location>
</feature>
<feature type="repeat" description="TPR" evidence="1">
    <location>
        <begin position="245"/>
        <end position="278"/>
    </location>
</feature>
<dbReference type="PROSITE" id="PS00622">
    <property type="entry name" value="HTH_LUXR_1"/>
    <property type="match status" value="1"/>
</dbReference>
<dbReference type="Proteomes" id="UP000199595">
    <property type="component" value="Unassembled WGS sequence"/>
</dbReference>
<reference evidence="5 6" key="1">
    <citation type="submission" date="2016-10" db="EMBL/GenBank/DDBJ databases">
        <authorList>
            <person name="de Groot N.N."/>
        </authorList>
    </citation>
    <scope>NUCLEOTIDE SEQUENCE [LARGE SCALE GENOMIC DNA]</scope>
    <source>
        <strain evidence="5 6">DSM 24956</strain>
    </source>
</reference>
<protein>
    <submittedName>
        <fullName evidence="5">Tetratricopeptide repeat-containing protein</fullName>
    </submittedName>
</protein>
<dbReference type="PROSITE" id="PS50043">
    <property type="entry name" value="HTH_LUXR_2"/>
    <property type="match status" value="1"/>
</dbReference>
<dbReference type="STRING" id="762486.SAMN05444411_101168"/>
<organism evidence="5 6">
    <name type="scientific">Lutibacter oricola</name>
    <dbReference type="NCBI Taxonomy" id="762486"/>
    <lineage>
        <taxon>Bacteria</taxon>
        <taxon>Pseudomonadati</taxon>
        <taxon>Bacteroidota</taxon>
        <taxon>Flavobacteriia</taxon>
        <taxon>Flavobacteriales</taxon>
        <taxon>Flavobacteriaceae</taxon>
        <taxon>Lutibacter</taxon>
    </lineage>
</organism>
<feature type="repeat" description="TPR" evidence="1">
    <location>
        <begin position="125"/>
        <end position="158"/>
    </location>
</feature>
<dbReference type="InterPro" id="IPR016032">
    <property type="entry name" value="Sig_transdc_resp-reg_C-effctor"/>
</dbReference>
<dbReference type="RefSeq" id="WP_090118743.1">
    <property type="nucleotide sequence ID" value="NZ_FNNJ01000001.1"/>
</dbReference>
<dbReference type="PROSITE" id="PS50005">
    <property type="entry name" value="TPR"/>
    <property type="match status" value="4"/>
</dbReference>
<dbReference type="GO" id="GO:0003677">
    <property type="term" value="F:DNA binding"/>
    <property type="evidence" value="ECO:0007669"/>
    <property type="project" value="InterPro"/>
</dbReference>
<dbReference type="InterPro" id="IPR000792">
    <property type="entry name" value="Tscrpt_reg_LuxR_C"/>
</dbReference>
<dbReference type="PRINTS" id="PR00038">
    <property type="entry name" value="HTHLUXR"/>
</dbReference>
<dbReference type="SUPFAM" id="SSF48452">
    <property type="entry name" value="TPR-like"/>
    <property type="match status" value="2"/>
</dbReference>
<feature type="transmembrane region" description="Helical" evidence="3">
    <location>
        <begin position="404"/>
        <end position="425"/>
    </location>
</feature>
<dbReference type="InterPro" id="IPR036388">
    <property type="entry name" value="WH-like_DNA-bd_sf"/>
</dbReference>
<evidence type="ECO:0000256" key="2">
    <source>
        <dbReference type="SAM" id="Coils"/>
    </source>
</evidence>
<keyword evidence="6" id="KW-1185">Reference proteome</keyword>
<dbReference type="SUPFAM" id="SSF46894">
    <property type="entry name" value="C-terminal effector domain of the bipartite response regulators"/>
    <property type="match status" value="1"/>
</dbReference>
<dbReference type="Gene3D" id="1.25.40.10">
    <property type="entry name" value="Tetratricopeptide repeat domain"/>
    <property type="match status" value="2"/>
</dbReference>
<dbReference type="CDD" id="cd06170">
    <property type="entry name" value="LuxR_C_like"/>
    <property type="match status" value="1"/>
</dbReference>
<keyword evidence="3" id="KW-0812">Transmembrane</keyword>
<keyword evidence="1" id="KW-0802">TPR repeat</keyword>
<dbReference type="AlphaFoldDB" id="A0A1H2R7H2"/>
<feature type="domain" description="HTH luxR-type" evidence="4">
    <location>
        <begin position="463"/>
        <end position="527"/>
    </location>
</feature>
<dbReference type="PANTHER" id="PTHR10098">
    <property type="entry name" value="RAPSYN-RELATED"/>
    <property type="match status" value="1"/>
</dbReference>
<proteinExistence type="predicted"/>
<dbReference type="EMBL" id="FNNJ01000001">
    <property type="protein sequence ID" value="SDW15265.1"/>
    <property type="molecule type" value="Genomic_DNA"/>
</dbReference>
<dbReference type="SMART" id="SM00421">
    <property type="entry name" value="HTH_LUXR"/>
    <property type="match status" value="1"/>
</dbReference>
<dbReference type="OrthoDB" id="9807565at2"/>
<evidence type="ECO:0000313" key="5">
    <source>
        <dbReference type="EMBL" id="SDW15265.1"/>
    </source>
</evidence>
<evidence type="ECO:0000259" key="4">
    <source>
        <dbReference type="PROSITE" id="PS50043"/>
    </source>
</evidence>
<dbReference type="Pfam" id="PF13424">
    <property type="entry name" value="TPR_12"/>
    <property type="match status" value="2"/>
</dbReference>
<name>A0A1H2R7H2_9FLAO</name>
<keyword evidence="3" id="KW-0472">Membrane</keyword>
<evidence type="ECO:0000256" key="1">
    <source>
        <dbReference type="PROSITE-ProRule" id="PRU00339"/>
    </source>
</evidence>
<dbReference type="SMART" id="SM00028">
    <property type="entry name" value="TPR"/>
    <property type="match status" value="5"/>
</dbReference>
<feature type="repeat" description="TPR" evidence="1">
    <location>
        <begin position="205"/>
        <end position="238"/>
    </location>
</feature>